<dbReference type="InterPro" id="IPR050087">
    <property type="entry name" value="AON_synthase_class-II"/>
</dbReference>
<dbReference type="PANTHER" id="PTHR13693:SF100">
    <property type="entry name" value="8-AMINO-7-OXONONANOATE SYNTHASE"/>
    <property type="match status" value="1"/>
</dbReference>
<evidence type="ECO:0000256" key="3">
    <source>
        <dbReference type="ARBA" id="ARBA00022898"/>
    </source>
</evidence>
<evidence type="ECO:0000259" key="4">
    <source>
        <dbReference type="Pfam" id="PF00155"/>
    </source>
</evidence>
<dbReference type="Gene3D" id="3.90.1150.10">
    <property type="entry name" value="Aspartate Aminotransferase, domain 1"/>
    <property type="match status" value="1"/>
</dbReference>
<name>A0ABT3GLI0_9BACT</name>
<dbReference type="InterPro" id="IPR015422">
    <property type="entry name" value="PyrdxlP-dep_Trfase_small"/>
</dbReference>
<comment type="cofactor">
    <cofactor evidence="1">
        <name>pyridoxal 5'-phosphate</name>
        <dbReference type="ChEBI" id="CHEBI:597326"/>
    </cofactor>
</comment>
<dbReference type="CDD" id="cd06454">
    <property type="entry name" value="KBL_like"/>
    <property type="match status" value="1"/>
</dbReference>
<dbReference type="RefSeq" id="WP_264488456.1">
    <property type="nucleotide sequence ID" value="NZ_JAPDDT010000007.1"/>
</dbReference>
<sequence>MTRRSGTDLGSPDPQQELADLSEAGLLRTLKPLDSPTGPRVMRDGRELWNFASNDYLGLATDPELAEAFIEGVRKYGAGSAASRLVCGTLPPHHLLEEALAAAKGTQAALVFSSGFATAVGSLPALAGKDDVLVLDKLCHASLIDGARLSGATIRVFPHNDTTKLARLLENIRAKQPAARVIVITESVFSMDGDLCPLTELIELKDRHGALLFLDEAHAFGVLGPRGMGLAAELGVKDRVDFQMGTFSKAAGLAGGYLATTTAWRDLLVNRARSFVYSTAPPPALAHAAMTSLERITSSDGDHRRKQLRENIAVLSAGHPSPVIPVLLGGNEAALEAAARLETRGFLVPAIRYPTVPRGTARLRISVSAAHPPDAVAALASEISPM</sequence>
<keyword evidence="6" id="KW-1185">Reference proteome</keyword>
<keyword evidence="3" id="KW-0663">Pyridoxal phosphate</keyword>
<dbReference type="Gene3D" id="3.40.640.10">
    <property type="entry name" value="Type I PLP-dependent aspartate aminotransferase-like (Major domain)"/>
    <property type="match status" value="1"/>
</dbReference>
<evidence type="ECO:0000256" key="2">
    <source>
        <dbReference type="ARBA" id="ARBA00022679"/>
    </source>
</evidence>
<evidence type="ECO:0000256" key="1">
    <source>
        <dbReference type="ARBA" id="ARBA00001933"/>
    </source>
</evidence>
<dbReference type="Proteomes" id="UP001320876">
    <property type="component" value="Unassembled WGS sequence"/>
</dbReference>
<evidence type="ECO:0000313" key="5">
    <source>
        <dbReference type="EMBL" id="MCW1924347.1"/>
    </source>
</evidence>
<protein>
    <submittedName>
        <fullName evidence="5">8-amino-7-oxononanoate synthase</fullName>
    </submittedName>
</protein>
<evidence type="ECO:0000313" key="6">
    <source>
        <dbReference type="Proteomes" id="UP001320876"/>
    </source>
</evidence>
<dbReference type="InterPro" id="IPR015421">
    <property type="entry name" value="PyrdxlP-dep_Trfase_major"/>
</dbReference>
<gene>
    <name evidence="5" type="ORF">OKA05_17405</name>
</gene>
<dbReference type="SUPFAM" id="SSF53383">
    <property type="entry name" value="PLP-dependent transferases"/>
    <property type="match status" value="1"/>
</dbReference>
<dbReference type="InterPro" id="IPR004839">
    <property type="entry name" value="Aminotransferase_I/II_large"/>
</dbReference>
<feature type="domain" description="Aminotransferase class I/classII large" evidence="4">
    <location>
        <begin position="48"/>
        <end position="383"/>
    </location>
</feature>
<dbReference type="PANTHER" id="PTHR13693">
    <property type="entry name" value="CLASS II AMINOTRANSFERASE/8-AMINO-7-OXONONANOATE SYNTHASE"/>
    <property type="match status" value="1"/>
</dbReference>
<accession>A0ABT3GLI0</accession>
<dbReference type="EMBL" id="JAPDDT010000007">
    <property type="protein sequence ID" value="MCW1924347.1"/>
    <property type="molecule type" value="Genomic_DNA"/>
</dbReference>
<reference evidence="5 6" key="1">
    <citation type="submission" date="2022-10" db="EMBL/GenBank/DDBJ databases">
        <title>Luteolibacter arcticus strain CCTCC AB 2014275, whole genome shotgun sequencing project.</title>
        <authorList>
            <person name="Zhao G."/>
            <person name="Shen L."/>
        </authorList>
    </citation>
    <scope>NUCLEOTIDE SEQUENCE [LARGE SCALE GENOMIC DNA]</scope>
    <source>
        <strain evidence="5 6">CCTCC AB 2014275</strain>
    </source>
</reference>
<comment type="caution">
    <text evidence="5">The sequence shown here is derived from an EMBL/GenBank/DDBJ whole genome shotgun (WGS) entry which is preliminary data.</text>
</comment>
<organism evidence="5 6">
    <name type="scientific">Luteolibacter arcticus</name>
    <dbReference type="NCBI Taxonomy" id="1581411"/>
    <lineage>
        <taxon>Bacteria</taxon>
        <taxon>Pseudomonadati</taxon>
        <taxon>Verrucomicrobiota</taxon>
        <taxon>Verrucomicrobiia</taxon>
        <taxon>Verrucomicrobiales</taxon>
        <taxon>Verrucomicrobiaceae</taxon>
        <taxon>Luteolibacter</taxon>
    </lineage>
</organism>
<proteinExistence type="predicted"/>
<dbReference type="Pfam" id="PF00155">
    <property type="entry name" value="Aminotran_1_2"/>
    <property type="match status" value="1"/>
</dbReference>
<dbReference type="InterPro" id="IPR015424">
    <property type="entry name" value="PyrdxlP-dep_Trfase"/>
</dbReference>
<keyword evidence="2" id="KW-0808">Transferase</keyword>